<dbReference type="Proteomes" id="UP000325313">
    <property type="component" value="Unassembled WGS sequence"/>
</dbReference>
<feature type="domain" description="Superoxide dismutase copper/zinc binding" evidence="2">
    <location>
        <begin position="63"/>
        <end position="179"/>
    </location>
</feature>
<organism evidence="3 5">
    <name type="scientific">Puccinia graminis f. sp. tritici</name>
    <dbReference type="NCBI Taxonomy" id="56615"/>
    <lineage>
        <taxon>Eukaryota</taxon>
        <taxon>Fungi</taxon>
        <taxon>Dikarya</taxon>
        <taxon>Basidiomycota</taxon>
        <taxon>Pucciniomycotina</taxon>
        <taxon>Pucciniomycetes</taxon>
        <taxon>Pucciniales</taxon>
        <taxon>Pucciniaceae</taxon>
        <taxon>Puccinia</taxon>
    </lineage>
</organism>
<dbReference type="GO" id="GO:0005507">
    <property type="term" value="F:copper ion binding"/>
    <property type="evidence" value="ECO:0007669"/>
    <property type="project" value="InterPro"/>
</dbReference>
<evidence type="ECO:0000313" key="6">
    <source>
        <dbReference type="Proteomes" id="UP000325313"/>
    </source>
</evidence>
<sequence length="193" mass="20317">MKLHILSPGDALVVLFLVFVCVPAVVTQGTKTQPAPKTPKRTGQGNANSACTEGVANLVGPTVSGTIRFLKQGASDTKVQIEVKGLKRGESSNFHIHEKPAGSDGRDCKAALDHFGVNGKKICKGRVRDQSTCQIGDLSGKSEPLSVRGNGQATVSYVDHVIDISKIIGLGVVVHEGNTKNTIACGNIFCKKK</sequence>
<feature type="chain" id="PRO_5033846342" description="Superoxide dismutase copper/zinc binding domain-containing protein" evidence="1">
    <location>
        <begin position="28"/>
        <end position="193"/>
    </location>
</feature>
<proteinExistence type="predicted"/>
<keyword evidence="5" id="KW-1185">Reference proteome</keyword>
<dbReference type="OrthoDB" id="159229at2759"/>
<reference evidence="5 6" key="1">
    <citation type="submission" date="2019-05" db="EMBL/GenBank/DDBJ databases">
        <title>Emergence of the Ug99 lineage of the wheat stem rust pathogen through somatic hybridization.</title>
        <authorList>
            <person name="Li F."/>
            <person name="Upadhyaya N.M."/>
            <person name="Sperschneider J."/>
            <person name="Matny O."/>
            <person name="Nguyen-Phuc H."/>
            <person name="Mago R."/>
            <person name="Raley C."/>
            <person name="Miller M.E."/>
            <person name="Silverstein K.A.T."/>
            <person name="Henningsen E."/>
            <person name="Hirsch C.D."/>
            <person name="Visser B."/>
            <person name="Pretorius Z.A."/>
            <person name="Steffenson B.J."/>
            <person name="Schwessinger B."/>
            <person name="Dodds P.N."/>
            <person name="Figueroa M."/>
        </authorList>
    </citation>
    <scope>NUCLEOTIDE SEQUENCE [LARGE SCALE GENOMIC DNA]</scope>
    <source>
        <strain evidence="3">21-0</strain>
        <strain evidence="4 6">Ug99</strain>
    </source>
</reference>
<dbReference type="Pfam" id="PF00080">
    <property type="entry name" value="Sod_Cu"/>
    <property type="match status" value="1"/>
</dbReference>
<comment type="caution">
    <text evidence="3">The sequence shown here is derived from an EMBL/GenBank/DDBJ whole genome shotgun (WGS) entry which is preliminary data.</text>
</comment>
<dbReference type="GO" id="GO:0006801">
    <property type="term" value="P:superoxide metabolic process"/>
    <property type="evidence" value="ECO:0007669"/>
    <property type="project" value="InterPro"/>
</dbReference>
<keyword evidence="1" id="KW-0732">Signal</keyword>
<evidence type="ECO:0000256" key="1">
    <source>
        <dbReference type="SAM" id="SignalP"/>
    </source>
</evidence>
<evidence type="ECO:0000313" key="3">
    <source>
        <dbReference type="EMBL" id="KAA1110279.1"/>
    </source>
</evidence>
<accession>A0A5B0QAY0</accession>
<feature type="signal peptide" evidence="1">
    <location>
        <begin position="1"/>
        <end position="27"/>
    </location>
</feature>
<dbReference type="AlphaFoldDB" id="A0A5B0QAY0"/>
<gene>
    <name evidence="3" type="ORF">PGT21_016692</name>
    <name evidence="4" type="ORF">PGTUg99_018313</name>
</gene>
<dbReference type="InterPro" id="IPR001424">
    <property type="entry name" value="SOD_Cu_Zn_dom"/>
</dbReference>
<dbReference type="Gene3D" id="2.60.40.200">
    <property type="entry name" value="Superoxide dismutase, copper/zinc binding domain"/>
    <property type="match status" value="1"/>
</dbReference>
<name>A0A5B0QAY0_PUCGR</name>
<dbReference type="InterPro" id="IPR024134">
    <property type="entry name" value="SOD_Cu/Zn_/chaperone"/>
</dbReference>
<protein>
    <recommendedName>
        <fullName evidence="2">Superoxide dismutase copper/zinc binding domain-containing protein</fullName>
    </recommendedName>
</protein>
<evidence type="ECO:0000259" key="2">
    <source>
        <dbReference type="Pfam" id="PF00080"/>
    </source>
</evidence>
<dbReference type="EMBL" id="VSWC01000027">
    <property type="protein sequence ID" value="KAA1110279.1"/>
    <property type="molecule type" value="Genomic_DNA"/>
</dbReference>
<dbReference type="PANTHER" id="PTHR10003">
    <property type="entry name" value="SUPEROXIDE DISMUTASE CU-ZN -RELATED"/>
    <property type="match status" value="1"/>
</dbReference>
<dbReference type="SUPFAM" id="SSF49329">
    <property type="entry name" value="Cu,Zn superoxide dismutase-like"/>
    <property type="match status" value="1"/>
</dbReference>
<evidence type="ECO:0000313" key="5">
    <source>
        <dbReference type="Proteomes" id="UP000324748"/>
    </source>
</evidence>
<dbReference type="EMBL" id="VDEP01000140">
    <property type="protein sequence ID" value="KAA1128639.1"/>
    <property type="molecule type" value="Genomic_DNA"/>
</dbReference>
<dbReference type="InterPro" id="IPR036423">
    <property type="entry name" value="SOD-like_Cu/Zn_dom_sf"/>
</dbReference>
<evidence type="ECO:0000313" key="4">
    <source>
        <dbReference type="EMBL" id="KAA1128639.1"/>
    </source>
</evidence>
<dbReference type="Proteomes" id="UP000324748">
    <property type="component" value="Unassembled WGS sequence"/>
</dbReference>